<evidence type="ECO:0000313" key="1">
    <source>
        <dbReference type="EMBL" id="CAH1981830.1"/>
    </source>
</evidence>
<evidence type="ECO:0000313" key="2">
    <source>
        <dbReference type="Proteomes" id="UP001152888"/>
    </source>
</evidence>
<dbReference type="AlphaFoldDB" id="A0A9P0KQI8"/>
<sequence length="77" mass="8983">MCVYESPEAYNQAILLMEVGVIHSHRLYEMVPPWIRNIVWQVQLLHCRCQRCFLTNHCGTLDCVECQVKSAQNAMVM</sequence>
<dbReference type="EMBL" id="CAKOFQ010006914">
    <property type="protein sequence ID" value="CAH1981830.1"/>
    <property type="molecule type" value="Genomic_DNA"/>
</dbReference>
<reference evidence="1" key="1">
    <citation type="submission" date="2022-03" db="EMBL/GenBank/DDBJ databases">
        <authorList>
            <person name="Sayadi A."/>
        </authorList>
    </citation>
    <scope>NUCLEOTIDE SEQUENCE</scope>
</reference>
<accession>A0A9P0KQI8</accession>
<comment type="caution">
    <text evidence="1">The sequence shown here is derived from an EMBL/GenBank/DDBJ whole genome shotgun (WGS) entry which is preliminary data.</text>
</comment>
<protein>
    <submittedName>
        <fullName evidence="1">Uncharacterized protein</fullName>
    </submittedName>
</protein>
<gene>
    <name evidence="1" type="ORF">ACAOBT_LOCUS14694</name>
</gene>
<name>A0A9P0KQI8_ACAOB</name>
<organism evidence="1 2">
    <name type="scientific">Acanthoscelides obtectus</name>
    <name type="common">Bean weevil</name>
    <name type="synonym">Bruchus obtectus</name>
    <dbReference type="NCBI Taxonomy" id="200917"/>
    <lineage>
        <taxon>Eukaryota</taxon>
        <taxon>Metazoa</taxon>
        <taxon>Ecdysozoa</taxon>
        <taxon>Arthropoda</taxon>
        <taxon>Hexapoda</taxon>
        <taxon>Insecta</taxon>
        <taxon>Pterygota</taxon>
        <taxon>Neoptera</taxon>
        <taxon>Endopterygota</taxon>
        <taxon>Coleoptera</taxon>
        <taxon>Polyphaga</taxon>
        <taxon>Cucujiformia</taxon>
        <taxon>Chrysomeloidea</taxon>
        <taxon>Chrysomelidae</taxon>
        <taxon>Bruchinae</taxon>
        <taxon>Bruchini</taxon>
        <taxon>Acanthoscelides</taxon>
    </lineage>
</organism>
<proteinExistence type="predicted"/>
<keyword evidence="2" id="KW-1185">Reference proteome</keyword>
<dbReference type="Proteomes" id="UP001152888">
    <property type="component" value="Unassembled WGS sequence"/>
</dbReference>